<feature type="transmembrane region" description="Helical" evidence="1">
    <location>
        <begin position="147"/>
        <end position="165"/>
    </location>
</feature>
<feature type="transmembrane region" description="Helical" evidence="1">
    <location>
        <begin position="81"/>
        <end position="103"/>
    </location>
</feature>
<keyword evidence="3" id="KW-1185">Reference proteome</keyword>
<keyword evidence="1" id="KW-0812">Transmembrane</keyword>
<dbReference type="AlphaFoldDB" id="A0A9E5MN16"/>
<feature type="transmembrane region" description="Helical" evidence="1">
    <location>
        <begin position="254"/>
        <end position="272"/>
    </location>
</feature>
<organism evidence="2 3">
    <name type="scientific">Pseudomaricurvus hydrocarbonicus</name>
    <dbReference type="NCBI Taxonomy" id="1470433"/>
    <lineage>
        <taxon>Bacteria</taxon>
        <taxon>Pseudomonadati</taxon>
        <taxon>Pseudomonadota</taxon>
        <taxon>Gammaproteobacteria</taxon>
        <taxon>Cellvibrionales</taxon>
        <taxon>Cellvibrionaceae</taxon>
        <taxon>Pseudomaricurvus</taxon>
    </lineage>
</organism>
<feature type="transmembrane region" description="Helical" evidence="1">
    <location>
        <begin position="44"/>
        <end position="69"/>
    </location>
</feature>
<reference evidence="2" key="1">
    <citation type="submission" date="2020-03" db="EMBL/GenBank/DDBJ databases">
        <authorList>
            <person name="Guo F."/>
        </authorList>
    </citation>
    <scope>NUCLEOTIDE SEQUENCE</scope>
    <source>
        <strain evidence="2">JCM 30134</strain>
    </source>
</reference>
<evidence type="ECO:0000256" key="1">
    <source>
        <dbReference type="SAM" id="Phobius"/>
    </source>
</evidence>
<feature type="transmembrane region" description="Helical" evidence="1">
    <location>
        <begin position="229"/>
        <end position="247"/>
    </location>
</feature>
<dbReference type="RefSeq" id="WP_167189672.1">
    <property type="nucleotide sequence ID" value="NZ_JAAONZ010000015.1"/>
</dbReference>
<keyword evidence="1" id="KW-1133">Transmembrane helix</keyword>
<evidence type="ECO:0000313" key="2">
    <source>
        <dbReference type="EMBL" id="NHO67273.1"/>
    </source>
</evidence>
<evidence type="ECO:0000313" key="3">
    <source>
        <dbReference type="Proteomes" id="UP000787472"/>
    </source>
</evidence>
<feature type="transmembrane region" description="Helical" evidence="1">
    <location>
        <begin position="199"/>
        <end position="217"/>
    </location>
</feature>
<dbReference type="Proteomes" id="UP000787472">
    <property type="component" value="Unassembled WGS sequence"/>
</dbReference>
<sequence length="323" mass="36852">MTAQIAVSKGVDKAWYYSAPMVGLLAFSWVVLEKMIAHMYLVTLIYAGIPMAISYAIAIVLGALGLHLVWRGLSQSNEVKATWLGYMGGALIWVFWFEMYLHFIGAENNFALAKTAEGIAYLDKTAVGALFSGDTSIPRPYFMGEHVFLQSSSLFCLMMMVYMGMNKDIRCRLILWVRNLFGLRTGAPSRGYKPQYARVAASEVMFVNWFMYILMLLVNDERLLGLHHWMTYVITAVVAGWAVYILWKQSKQKEVGLAIRYAIAVGGVFWYLPEQAVLWEWFKEPWVYYLDFPTTSLLIITAYIGLMLMFWKTPVNPDTGKSY</sequence>
<keyword evidence="1" id="KW-0472">Membrane</keyword>
<feature type="transmembrane region" description="Helical" evidence="1">
    <location>
        <begin position="14"/>
        <end position="32"/>
    </location>
</feature>
<protein>
    <submittedName>
        <fullName evidence="2">Uncharacterized protein</fullName>
    </submittedName>
</protein>
<accession>A0A9E5MN16</accession>
<proteinExistence type="predicted"/>
<comment type="caution">
    <text evidence="2">The sequence shown here is derived from an EMBL/GenBank/DDBJ whole genome shotgun (WGS) entry which is preliminary data.</text>
</comment>
<name>A0A9E5MN16_9GAMM</name>
<feature type="transmembrane region" description="Helical" evidence="1">
    <location>
        <begin position="292"/>
        <end position="311"/>
    </location>
</feature>
<dbReference type="EMBL" id="JAAONZ010000015">
    <property type="protein sequence ID" value="NHO67273.1"/>
    <property type="molecule type" value="Genomic_DNA"/>
</dbReference>
<gene>
    <name evidence="2" type="ORF">G8770_17125</name>
</gene>